<feature type="domain" description="Peptidase M1 membrane alanine aminopeptidase" evidence="3">
    <location>
        <begin position="267"/>
        <end position="472"/>
    </location>
</feature>
<dbReference type="InterPro" id="IPR027268">
    <property type="entry name" value="Peptidase_M4/M1_CTD_sf"/>
</dbReference>
<reference evidence="4" key="1">
    <citation type="journal article" date="2021" name="PeerJ">
        <title>Extensive microbial diversity within the chicken gut microbiome revealed by metagenomics and culture.</title>
        <authorList>
            <person name="Gilroy R."/>
            <person name="Ravi A."/>
            <person name="Getino M."/>
            <person name="Pursley I."/>
            <person name="Horton D.L."/>
            <person name="Alikhan N.F."/>
            <person name="Baker D."/>
            <person name="Gharbi K."/>
            <person name="Hall N."/>
            <person name="Watson M."/>
            <person name="Adriaenssens E.M."/>
            <person name="Foster-Nyarko E."/>
            <person name="Jarju S."/>
            <person name="Secka A."/>
            <person name="Antonio M."/>
            <person name="Oren A."/>
            <person name="Chaudhuri R.R."/>
            <person name="La Ragione R."/>
            <person name="Hildebrand F."/>
            <person name="Pallen M.J."/>
        </authorList>
    </citation>
    <scope>NUCLEOTIDE SEQUENCE</scope>
    <source>
        <strain evidence="4">811</strain>
    </source>
</reference>
<accession>A0A9D1V976</accession>
<proteinExistence type="predicted"/>
<keyword evidence="2" id="KW-0862">Zinc</keyword>
<dbReference type="PANTHER" id="PTHR45726:SF3">
    <property type="entry name" value="LEUKOTRIENE A-4 HYDROLASE"/>
    <property type="match status" value="1"/>
</dbReference>
<evidence type="ECO:0000256" key="1">
    <source>
        <dbReference type="PIRSR" id="PIRSR634015-1"/>
    </source>
</evidence>
<dbReference type="Gene3D" id="1.10.390.10">
    <property type="entry name" value="Neutral Protease Domain 2"/>
    <property type="match status" value="1"/>
</dbReference>
<dbReference type="Pfam" id="PF01433">
    <property type="entry name" value="Peptidase_M1"/>
    <property type="match status" value="1"/>
</dbReference>
<feature type="active site" description="Proton acceptor" evidence="1">
    <location>
        <position position="325"/>
    </location>
</feature>
<dbReference type="GO" id="GO:0008237">
    <property type="term" value="F:metallopeptidase activity"/>
    <property type="evidence" value="ECO:0007669"/>
    <property type="project" value="InterPro"/>
</dbReference>
<dbReference type="InterPro" id="IPR014782">
    <property type="entry name" value="Peptidase_M1_dom"/>
</dbReference>
<dbReference type="PROSITE" id="PS51257">
    <property type="entry name" value="PROKAR_LIPOPROTEIN"/>
    <property type="match status" value="1"/>
</dbReference>
<organism evidence="4 5">
    <name type="scientific">Candidatus Borkfalkia faecipullorum</name>
    <dbReference type="NCBI Taxonomy" id="2838510"/>
    <lineage>
        <taxon>Bacteria</taxon>
        <taxon>Bacillati</taxon>
        <taxon>Bacillota</taxon>
        <taxon>Clostridia</taxon>
        <taxon>Christensenellales</taxon>
        <taxon>Christensenellaceae</taxon>
        <taxon>Candidatus Borkfalkia</taxon>
    </lineage>
</organism>
<feature type="binding site" evidence="2">
    <location>
        <position position="328"/>
    </location>
    <ligand>
        <name>Zn(2+)</name>
        <dbReference type="ChEBI" id="CHEBI:29105"/>
        <note>catalytic</note>
    </ligand>
</feature>
<comment type="caution">
    <text evidence="4">The sequence shown here is derived from an EMBL/GenBank/DDBJ whole genome shotgun (WGS) entry which is preliminary data.</text>
</comment>
<dbReference type="AlphaFoldDB" id="A0A9D1V976"/>
<evidence type="ECO:0000259" key="3">
    <source>
        <dbReference type="Pfam" id="PF01433"/>
    </source>
</evidence>
<dbReference type="SUPFAM" id="SSF55486">
    <property type="entry name" value="Metalloproteases ('zincins'), catalytic domain"/>
    <property type="match status" value="1"/>
</dbReference>
<dbReference type="PANTHER" id="PTHR45726">
    <property type="entry name" value="LEUKOTRIENE A-4 HYDROLASE"/>
    <property type="match status" value="1"/>
</dbReference>
<evidence type="ECO:0000313" key="5">
    <source>
        <dbReference type="Proteomes" id="UP000824204"/>
    </source>
</evidence>
<evidence type="ECO:0000313" key="4">
    <source>
        <dbReference type="EMBL" id="HIX08084.1"/>
    </source>
</evidence>
<evidence type="ECO:0000256" key="2">
    <source>
        <dbReference type="PIRSR" id="PIRSR634015-3"/>
    </source>
</evidence>
<dbReference type="GO" id="GO:0008270">
    <property type="term" value="F:zinc ion binding"/>
    <property type="evidence" value="ECO:0007669"/>
    <property type="project" value="InterPro"/>
</dbReference>
<comment type="cofactor">
    <cofactor evidence="2">
        <name>Zn(2+)</name>
        <dbReference type="ChEBI" id="CHEBI:29105"/>
    </cofactor>
    <text evidence="2">Binds 1 zinc ion per subunit.</text>
</comment>
<sequence>MRKFSLWLTVLLLLLQIPLVAGCSPQKQRNVYQISAQFSENTLEAAMQFTFYNNQETALSSLSFNLYGNAYRKGAEYPPLTASNASAYYNGKSYGQMEILSVSPCKGWEVGGEDENILRVELSEEVFPEESACITVEYRLTLAEVEHRTGVAKRSVNLGNFYPVLCAYEEGKGFYECVYSSNGDPFYSECADYDVTLKTDEKYVAASSGQTVSAAREGFFVTYRYKLENARDFALVLGEEYEVYQTQEDGVQILYCAYDGENAEETLQILSECITYFSDTFGDFPYKTYTAVQTGFCFGGMEYPGLVYLSDALSRKDLLYTAVHETAHQWWYAAVGNNECEYAFLDEGLAEYSCYLFFSEYDDYGISAADRLKMAHSACNALVSVQEKVFGEADTSMNRPLSEYGAYEYVVIAYDKGMLLFDALRDAVGERSFFSSLKRYYKQNEGKIATPATLAAAFKNAGASGVIASFMDGSAIV</sequence>
<feature type="binding site" evidence="2">
    <location>
        <position position="347"/>
    </location>
    <ligand>
        <name>Zn(2+)</name>
        <dbReference type="ChEBI" id="CHEBI:29105"/>
        <note>catalytic</note>
    </ligand>
</feature>
<feature type="active site" description="Proton donor" evidence="1">
    <location>
        <position position="414"/>
    </location>
</feature>
<dbReference type="Proteomes" id="UP000824204">
    <property type="component" value="Unassembled WGS sequence"/>
</dbReference>
<feature type="binding site" evidence="2">
    <location>
        <position position="324"/>
    </location>
    <ligand>
        <name>Zn(2+)</name>
        <dbReference type="ChEBI" id="CHEBI:29105"/>
        <note>catalytic</note>
    </ligand>
</feature>
<dbReference type="EMBL" id="DXFX01000081">
    <property type="protein sequence ID" value="HIX08084.1"/>
    <property type="molecule type" value="Genomic_DNA"/>
</dbReference>
<dbReference type="InterPro" id="IPR034015">
    <property type="entry name" value="M1_LTA4H"/>
</dbReference>
<name>A0A9D1V976_9FIRM</name>
<reference evidence="4" key="2">
    <citation type="submission" date="2021-04" db="EMBL/GenBank/DDBJ databases">
        <authorList>
            <person name="Gilroy R."/>
        </authorList>
    </citation>
    <scope>NUCLEOTIDE SEQUENCE</scope>
    <source>
        <strain evidence="4">811</strain>
    </source>
</reference>
<keyword evidence="2" id="KW-0479">Metal-binding</keyword>
<dbReference type="CDD" id="cd09604">
    <property type="entry name" value="M1_APN_like"/>
    <property type="match status" value="1"/>
</dbReference>
<protein>
    <submittedName>
        <fullName evidence="4">M1 family metallopeptidase</fullName>
    </submittedName>
</protein>
<gene>
    <name evidence="4" type="ORF">H9741_06420</name>
</gene>